<protein>
    <submittedName>
        <fullName evidence="3">LRRNT domain-containing protein</fullName>
    </submittedName>
</protein>
<sequence length="50" mass="5715">MPVWQCFMKISLSASSLNTCPQPACNCWIVRGMNCSWTKQVFLPQTYADQ</sequence>
<dbReference type="Proteomes" id="UP000270296">
    <property type="component" value="Unassembled WGS sequence"/>
</dbReference>
<accession>A0A183J1X9</accession>
<reference evidence="1 2" key="2">
    <citation type="submission" date="2018-11" db="EMBL/GenBank/DDBJ databases">
        <authorList>
            <consortium name="Pathogen Informatics"/>
        </authorList>
    </citation>
    <scope>NUCLEOTIDE SEQUENCE [LARGE SCALE GENOMIC DNA]</scope>
</reference>
<gene>
    <name evidence="1" type="ORF">SBAD_LOCUS9877</name>
</gene>
<name>A0A183J1X9_9BILA</name>
<dbReference type="WBParaSite" id="SBAD_0001022801-mRNA-1">
    <property type="protein sequence ID" value="SBAD_0001022801-mRNA-1"/>
    <property type="gene ID" value="SBAD_0001022801"/>
</dbReference>
<organism evidence="3">
    <name type="scientific">Soboliphyme baturini</name>
    <dbReference type="NCBI Taxonomy" id="241478"/>
    <lineage>
        <taxon>Eukaryota</taxon>
        <taxon>Metazoa</taxon>
        <taxon>Ecdysozoa</taxon>
        <taxon>Nematoda</taxon>
        <taxon>Enoplea</taxon>
        <taxon>Dorylaimia</taxon>
        <taxon>Dioctophymatida</taxon>
        <taxon>Dioctophymatoidea</taxon>
        <taxon>Soboliphymatidae</taxon>
        <taxon>Soboliphyme</taxon>
    </lineage>
</organism>
<evidence type="ECO:0000313" key="1">
    <source>
        <dbReference type="EMBL" id="VDP26871.1"/>
    </source>
</evidence>
<evidence type="ECO:0000313" key="2">
    <source>
        <dbReference type="Proteomes" id="UP000270296"/>
    </source>
</evidence>
<reference evidence="3" key="1">
    <citation type="submission" date="2016-06" db="UniProtKB">
        <authorList>
            <consortium name="WormBaseParasite"/>
        </authorList>
    </citation>
    <scope>IDENTIFICATION</scope>
</reference>
<dbReference type="AlphaFoldDB" id="A0A183J1X9"/>
<dbReference type="EMBL" id="UZAM01013295">
    <property type="protein sequence ID" value="VDP26871.1"/>
    <property type="molecule type" value="Genomic_DNA"/>
</dbReference>
<keyword evidence="2" id="KW-1185">Reference proteome</keyword>
<proteinExistence type="predicted"/>
<evidence type="ECO:0000313" key="3">
    <source>
        <dbReference type="WBParaSite" id="SBAD_0001022801-mRNA-1"/>
    </source>
</evidence>